<dbReference type="InParanoid" id="A0A139WPN3"/>
<evidence type="ECO:0000256" key="2">
    <source>
        <dbReference type="ARBA" id="ARBA00001712"/>
    </source>
</evidence>
<comment type="catalytic activity">
    <reaction evidence="2">
        <text>alpha-D-galactose = beta-D-galactose</text>
        <dbReference type="Rhea" id="RHEA:28675"/>
        <dbReference type="ChEBI" id="CHEBI:27667"/>
        <dbReference type="ChEBI" id="CHEBI:28061"/>
        <dbReference type="EC" id="5.1.3.3"/>
    </reaction>
    <physiologicalReaction direction="right-to-left" evidence="2">
        <dbReference type="Rhea" id="RHEA:28677"/>
    </physiologicalReaction>
</comment>
<organism evidence="15 16">
    <name type="scientific">Tribolium castaneum</name>
    <name type="common">Red flour beetle</name>
    <dbReference type="NCBI Taxonomy" id="7070"/>
    <lineage>
        <taxon>Eukaryota</taxon>
        <taxon>Metazoa</taxon>
        <taxon>Ecdysozoa</taxon>
        <taxon>Arthropoda</taxon>
        <taxon>Hexapoda</taxon>
        <taxon>Insecta</taxon>
        <taxon>Pterygota</taxon>
        <taxon>Neoptera</taxon>
        <taxon>Endopterygota</taxon>
        <taxon>Coleoptera</taxon>
        <taxon>Polyphaga</taxon>
        <taxon>Cucujiformia</taxon>
        <taxon>Tenebrionidae</taxon>
        <taxon>Tenebrionidae incertae sedis</taxon>
        <taxon>Tribolium</taxon>
    </lineage>
</organism>
<dbReference type="CDD" id="cd09019">
    <property type="entry name" value="galactose_mutarotase_like"/>
    <property type="match status" value="1"/>
</dbReference>
<evidence type="ECO:0000256" key="9">
    <source>
        <dbReference type="ARBA" id="ARBA00022490"/>
    </source>
</evidence>
<dbReference type="eggNOG" id="KOG1604">
    <property type="taxonomic scope" value="Eukaryota"/>
</dbReference>
<dbReference type="UniPathway" id="UPA00214"/>
<gene>
    <name evidence="15" type="primary">AUGUSTUS-3.0.2_34532</name>
    <name evidence="15" type="ORF">TcasGA2_TC034532</name>
</gene>
<dbReference type="GO" id="GO:0004034">
    <property type="term" value="F:aldose 1-epimerase activity"/>
    <property type="evidence" value="ECO:0000318"/>
    <property type="project" value="GO_Central"/>
</dbReference>
<dbReference type="Gene3D" id="2.70.98.10">
    <property type="match status" value="2"/>
</dbReference>
<dbReference type="EC" id="5.1.3.3" evidence="7"/>
<dbReference type="SUPFAM" id="SSF74650">
    <property type="entry name" value="Galactose mutarotase-like"/>
    <property type="match status" value="2"/>
</dbReference>
<comment type="similarity">
    <text evidence="5">Belongs to the aldose epimerase family.</text>
</comment>
<dbReference type="STRING" id="7070.A0A139WPN3"/>
<reference evidence="15 16" key="2">
    <citation type="journal article" date="2010" name="Nucleic Acids Res.">
        <title>BeetleBase in 2010: revisions to provide comprehensive genomic information for Tribolium castaneum.</title>
        <authorList>
            <person name="Kim H.S."/>
            <person name="Murphy T."/>
            <person name="Xia J."/>
            <person name="Caragea D."/>
            <person name="Park Y."/>
            <person name="Beeman R.W."/>
            <person name="Lorenzen M.D."/>
            <person name="Butcher S."/>
            <person name="Manak J.R."/>
            <person name="Brown S.J."/>
        </authorList>
    </citation>
    <scope>GENOME REANNOTATION</scope>
    <source>
        <strain evidence="15 16">Georgia GA2</strain>
    </source>
</reference>
<dbReference type="GO" id="GO:0033499">
    <property type="term" value="P:galactose catabolic process via UDP-galactose, Leloir pathway"/>
    <property type="evidence" value="ECO:0000318"/>
    <property type="project" value="GO_Central"/>
</dbReference>
<evidence type="ECO:0000256" key="11">
    <source>
        <dbReference type="ARBA" id="ARBA00023235"/>
    </source>
</evidence>
<dbReference type="FunFam" id="2.70.98.10:FF:000003">
    <property type="entry name" value="Aldose 1-epimerase"/>
    <property type="match status" value="1"/>
</dbReference>
<dbReference type="OMA" id="CTFIIDA"/>
<dbReference type="PANTHER" id="PTHR10091:SF0">
    <property type="entry name" value="GALACTOSE MUTAROTASE"/>
    <property type="match status" value="1"/>
</dbReference>
<dbReference type="InterPro" id="IPR011013">
    <property type="entry name" value="Gal_mutarotase_sf_dom"/>
</dbReference>
<dbReference type="FunCoup" id="A0A139WPN3">
    <property type="interactions" value="210"/>
</dbReference>
<dbReference type="AlphaFoldDB" id="A0A139WPN3"/>
<keyword evidence="11" id="KW-0413">Isomerase</keyword>
<accession>A0A139WPN3</accession>
<dbReference type="FunFam" id="2.70.98.10:FF:000070">
    <property type="entry name" value="Aldose 1-epimerase-like protein"/>
    <property type="match status" value="1"/>
</dbReference>
<evidence type="ECO:0000256" key="14">
    <source>
        <dbReference type="ARBA" id="ARBA00045743"/>
    </source>
</evidence>
<keyword evidence="16" id="KW-1185">Reference proteome</keyword>
<dbReference type="GO" id="GO:0005737">
    <property type="term" value="C:cytoplasm"/>
    <property type="evidence" value="ECO:0007669"/>
    <property type="project" value="UniProtKB-SubCell"/>
</dbReference>
<dbReference type="Pfam" id="PF01263">
    <property type="entry name" value="Aldose_epim"/>
    <property type="match status" value="2"/>
</dbReference>
<comment type="function">
    <text evidence="14">Mutarotase that catalyzes the interconversion of beta-D-galactose and alpha-D-galactose during galactose metabolism. Beta-D-galactose is metabolized in the liver into glucose 1-phosphate, the primary metabolic fuel, by the action of four enzymes that constitute the Leloir pathway: GALM, GALK1 (galactokinase), GALT (galactose-1-phosphate uridylyltransferase) and GALE (UDP-galactose-4'-epimerase). Involved in the maintenance of the equilibrium between the beta- and alpha-anomers of galactose, therefore ensuring a sufficient supply of the alpha-anomer for GALK1. Also active on D-glucose although shows a preference for galactose over glucose.</text>
</comment>
<comment type="subcellular location">
    <subcellularLocation>
        <location evidence="3">Cytoplasm</location>
    </subcellularLocation>
</comment>
<protein>
    <recommendedName>
        <fullName evidence="8">Galactose mutarotase</fullName>
        <ecNumber evidence="7">5.1.3.3</ecNumber>
    </recommendedName>
    <alternativeName>
        <fullName evidence="13">Aldose 1-epimerase</fullName>
    </alternativeName>
</protein>
<dbReference type="NCBIfam" id="NF008277">
    <property type="entry name" value="PRK11055.1"/>
    <property type="match status" value="1"/>
</dbReference>
<dbReference type="InterPro" id="IPR047215">
    <property type="entry name" value="Galactose_mutarotase-like"/>
</dbReference>
<evidence type="ECO:0000256" key="8">
    <source>
        <dbReference type="ARBA" id="ARBA00021023"/>
    </source>
</evidence>
<dbReference type="InterPro" id="IPR018052">
    <property type="entry name" value="Ald1_epimerase_CS"/>
</dbReference>
<evidence type="ECO:0000256" key="13">
    <source>
        <dbReference type="ARBA" id="ARBA00032729"/>
    </source>
</evidence>
<comment type="catalytic activity">
    <reaction evidence="1">
        <text>alpha-D-glucose = beta-D-glucose</text>
        <dbReference type="Rhea" id="RHEA:10264"/>
        <dbReference type="ChEBI" id="CHEBI:15903"/>
        <dbReference type="ChEBI" id="CHEBI:17925"/>
        <dbReference type="EC" id="5.1.3.3"/>
    </reaction>
</comment>
<comment type="subunit">
    <text evidence="6">Monomer.</text>
</comment>
<evidence type="ECO:0000256" key="3">
    <source>
        <dbReference type="ARBA" id="ARBA00004496"/>
    </source>
</evidence>
<evidence type="ECO:0000256" key="5">
    <source>
        <dbReference type="ARBA" id="ARBA00006206"/>
    </source>
</evidence>
<evidence type="ECO:0000256" key="1">
    <source>
        <dbReference type="ARBA" id="ARBA00001614"/>
    </source>
</evidence>
<evidence type="ECO:0000313" key="16">
    <source>
        <dbReference type="Proteomes" id="UP000007266"/>
    </source>
</evidence>
<dbReference type="InterPro" id="IPR008183">
    <property type="entry name" value="Aldose_1/G6P_1-epimerase"/>
</dbReference>
<proteinExistence type="inferred from homology"/>
<dbReference type="PANTHER" id="PTHR10091">
    <property type="entry name" value="ALDOSE-1-EPIMERASE"/>
    <property type="match status" value="1"/>
</dbReference>
<name>A0A139WPN3_TRICA</name>
<evidence type="ECO:0000256" key="4">
    <source>
        <dbReference type="ARBA" id="ARBA00004947"/>
    </source>
</evidence>
<evidence type="ECO:0000256" key="7">
    <source>
        <dbReference type="ARBA" id="ARBA00013185"/>
    </source>
</evidence>
<dbReference type="PROSITE" id="PS00545">
    <property type="entry name" value="ALDOSE_1_EPIMERASE"/>
    <property type="match status" value="1"/>
</dbReference>
<evidence type="ECO:0000313" key="15">
    <source>
        <dbReference type="EMBL" id="KYB29856.1"/>
    </source>
</evidence>
<dbReference type="GO" id="GO:0006006">
    <property type="term" value="P:glucose metabolic process"/>
    <property type="evidence" value="ECO:0000318"/>
    <property type="project" value="GO_Central"/>
</dbReference>
<dbReference type="GO" id="GO:0030246">
    <property type="term" value="F:carbohydrate binding"/>
    <property type="evidence" value="ECO:0007669"/>
    <property type="project" value="InterPro"/>
</dbReference>
<dbReference type="Proteomes" id="UP000007266">
    <property type="component" value="Linkage group 1"/>
</dbReference>
<evidence type="ECO:0000256" key="6">
    <source>
        <dbReference type="ARBA" id="ARBA00011245"/>
    </source>
</evidence>
<sequence length="476" mass="52631">MVKLTQDQFDLYTYKNTGKSVSVRSFTWTNQSHVSVQVITYGATITSMKVPDKNGAIKDVVGGGSTIAEYQKAEVYFGATVGRVANRIGNGQFRLFDQIVNVSKNLGKHQLHGGFVGFDKVKSDFGRLGPKLVKAFTWKSSNVSVQVITYGATITSIQMPDKKGVSADVVTGFRNLEEYQNPLNRYFGATVGRVANRIKFGKVKIADTSYSLSTNRGAHHLHGGFKGFDKVIWEYYVSGNKVIMSYHSADGEEGYPGDVVVHATFELTENNEFLVEYKATTTKPTFVNLTNHSYFNLAGHDAGASELYKHVVCINADQITEVDNDSIPTGKLLPVANTVFDLQVPKVLGDVITKVPNSDGFDHNFCINKGPEQGTTFIARVYHPESGRMLEVYSNQPGVQFYTSNFFPENPKTYKGDKTKLATLSGKGASYYKHGALCLETQNWPDAPNHDNFPKSILVPGETYHHNVAYKFSVKN</sequence>
<evidence type="ECO:0000256" key="10">
    <source>
        <dbReference type="ARBA" id="ARBA00022553"/>
    </source>
</evidence>
<reference evidence="15 16" key="1">
    <citation type="journal article" date="2008" name="Nature">
        <title>The genome of the model beetle and pest Tribolium castaneum.</title>
        <authorList>
            <consortium name="Tribolium Genome Sequencing Consortium"/>
            <person name="Richards S."/>
            <person name="Gibbs R.A."/>
            <person name="Weinstock G.M."/>
            <person name="Brown S.J."/>
            <person name="Denell R."/>
            <person name="Beeman R.W."/>
            <person name="Gibbs R."/>
            <person name="Beeman R.W."/>
            <person name="Brown S.J."/>
            <person name="Bucher G."/>
            <person name="Friedrich M."/>
            <person name="Grimmelikhuijzen C.J."/>
            <person name="Klingler M."/>
            <person name="Lorenzen M."/>
            <person name="Richards S."/>
            <person name="Roth S."/>
            <person name="Schroder R."/>
            <person name="Tautz D."/>
            <person name="Zdobnov E.M."/>
            <person name="Muzny D."/>
            <person name="Gibbs R.A."/>
            <person name="Weinstock G.M."/>
            <person name="Attaway T."/>
            <person name="Bell S."/>
            <person name="Buhay C.J."/>
            <person name="Chandrabose M.N."/>
            <person name="Chavez D."/>
            <person name="Clerk-Blankenburg K.P."/>
            <person name="Cree A."/>
            <person name="Dao M."/>
            <person name="Davis C."/>
            <person name="Chacko J."/>
            <person name="Dinh H."/>
            <person name="Dugan-Rocha S."/>
            <person name="Fowler G."/>
            <person name="Garner T.T."/>
            <person name="Garnes J."/>
            <person name="Gnirke A."/>
            <person name="Hawes A."/>
            <person name="Hernandez J."/>
            <person name="Hines S."/>
            <person name="Holder M."/>
            <person name="Hume J."/>
            <person name="Jhangiani S.N."/>
            <person name="Joshi V."/>
            <person name="Khan Z.M."/>
            <person name="Jackson L."/>
            <person name="Kovar C."/>
            <person name="Kowis A."/>
            <person name="Lee S."/>
            <person name="Lewis L.R."/>
            <person name="Margolis J."/>
            <person name="Morgan M."/>
            <person name="Nazareth L.V."/>
            <person name="Nguyen N."/>
            <person name="Okwuonu G."/>
            <person name="Parker D."/>
            <person name="Richards S."/>
            <person name="Ruiz S.J."/>
            <person name="Santibanez J."/>
            <person name="Savard J."/>
            <person name="Scherer S.E."/>
            <person name="Schneider B."/>
            <person name="Sodergren E."/>
            <person name="Tautz D."/>
            <person name="Vattahil S."/>
            <person name="Villasana D."/>
            <person name="White C.S."/>
            <person name="Wright R."/>
            <person name="Park Y."/>
            <person name="Beeman R.W."/>
            <person name="Lord J."/>
            <person name="Oppert B."/>
            <person name="Lorenzen M."/>
            <person name="Brown S."/>
            <person name="Wang L."/>
            <person name="Savard J."/>
            <person name="Tautz D."/>
            <person name="Richards S."/>
            <person name="Weinstock G."/>
            <person name="Gibbs R.A."/>
            <person name="Liu Y."/>
            <person name="Worley K."/>
            <person name="Weinstock G."/>
            <person name="Elsik C.G."/>
            <person name="Reese J.T."/>
            <person name="Elhaik E."/>
            <person name="Landan G."/>
            <person name="Graur D."/>
            <person name="Arensburger P."/>
            <person name="Atkinson P."/>
            <person name="Beeman R.W."/>
            <person name="Beidler J."/>
            <person name="Brown S.J."/>
            <person name="Demuth J.P."/>
            <person name="Drury D.W."/>
            <person name="Du Y.Z."/>
            <person name="Fujiwara H."/>
            <person name="Lorenzen M."/>
            <person name="Maselli V."/>
            <person name="Osanai M."/>
            <person name="Park Y."/>
            <person name="Robertson H.M."/>
            <person name="Tu Z."/>
            <person name="Wang J.J."/>
            <person name="Wang S."/>
            <person name="Richards S."/>
            <person name="Song H."/>
            <person name="Zhang L."/>
            <person name="Sodergren E."/>
            <person name="Werner D."/>
            <person name="Stanke M."/>
            <person name="Morgenstern B."/>
            <person name="Solovyev V."/>
            <person name="Kosarev P."/>
            <person name="Brown G."/>
            <person name="Chen H.C."/>
            <person name="Ermolaeva O."/>
            <person name="Hlavina W."/>
            <person name="Kapustin Y."/>
            <person name="Kiryutin B."/>
            <person name="Kitts P."/>
            <person name="Maglott D."/>
            <person name="Pruitt K."/>
            <person name="Sapojnikov V."/>
            <person name="Souvorov A."/>
            <person name="Mackey A.J."/>
            <person name="Waterhouse R.M."/>
            <person name="Wyder S."/>
            <person name="Zdobnov E.M."/>
            <person name="Zdobnov E.M."/>
            <person name="Wyder S."/>
            <person name="Kriventseva E.V."/>
            <person name="Kadowaki T."/>
            <person name="Bork P."/>
            <person name="Aranda M."/>
            <person name="Bao R."/>
            <person name="Beermann A."/>
            <person name="Berns N."/>
            <person name="Bolognesi R."/>
            <person name="Bonneton F."/>
            <person name="Bopp D."/>
            <person name="Brown S.J."/>
            <person name="Bucher G."/>
            <person name="Butts T."/>
            <person name="Chaumot A."/>
            <person name="Denell R.E."/>
            <person name="Ferrier D.E."/>
            <person name="Friedrich M."/>
            <person name="Gordon C.M."/>
            <person name="Jindra M."/>
            <person name="Klingler M."/>
            <person name="Lan Q."/>
            <person name="Lattorff H.M."/>
            <person name="Laudet V."/>
            <person name="von Levetsow C."/>
            <person name="Liu Z."/>
            <person name="Lutz R."/>
            <person name="Lynch J.A."/>
            <person name="da Fonseca R.N."/>
            <person name="Posnien N."/>
            <person name="Reuter R."/>
            <person name="Roth S."/>
            <person name="Savard J."/>
            <person name="Schinko J.B."/>
            <person name="Schmitt C."/>
            <person name="Schoppmeier M."/>
            <person name="Schroder R."/>
            <person name="Shippy T.D."/>
            <person name="Simonnet F."/>
            <person name="Marques-Souza H."/>
            <person name="Tautz D."/>
            <person name="Tomoyasu Y."/>
            <person name="Trauner J."/>
            <person name="Van der Zee M."/>
            <person name="Vervoort M."/>
            <person name="Wittkopp N."/>
            <person name="Wimmer E.A."/>
            <person name="Yang X."/>
            <person name="Jones A.K."/>
            <person name="Sattelle D.B."/>
            <person name="Ebert P.R."/>
            <person name="Nelson D."/>
            <person name="Scott J.G."/>
            <person name="Beeman R.W."/>
            <person name="Muthukrishnan S."/>
            <person name="Kramer K.J."/>
            <person name="Arakane Y."/>
            <person name="Beeman R.W."/>
            <person name="Zhu Q."/>
            <person name="Hogenkamp D."/>
            <person name="Dixit R."/>
            <person name="Oppert B."/>
            <person name="Jiang H."/>
            <person name="Zou Z."/>
            <person name="Marshall J."/>
            <person name="Elpidina E."/>
            <person name="Vinokurov K."/>
            <person name="Oppert C."/>
            <person name="Zou Z."/>
            <person name="Evans J."/>
            <person name="Lu Z."/>
            <person name="Zhao P."/>
            <person name="Sumathipala N."/>
            <person name="Altincicek B."/>
            <person name="Vilcinskas A."/>
            <person name="Williams M."/>
            <person name="Hultmark D."/>
            <person name="Hetru C."/>
            <person name="Jiang H."/>
            <person name="Grimmelikhuijzen C.J."/>
            <person name="Hauser F."/>
            <person name="Cazzamali G."/>
            <person name="Williamson M."/>
            <person name="Park Y."/>
            <person name="Li B."/>
            <person name="Tanaka Y."/>
            <person name="Predel R."/>
            <person name="Neupert S."/>
            <person name="Schachtner J."/>
            <person name="Verleyen P."/>
            <person name="Raible F."/>
            <person name="Bork P."/>
            <person name="Friedrich M."/>
            <person name="Walden K.K."/>
            <person name="Robertson H.M."/>
            <person name="Angeli S."/>
            <person name="Foret S."/>
            <person name="Bucher G."/>
            <person name="Schuetz S."/>
            <person name="Maleszka R."/>
            <person name="Wimmer E.A."/>
            <person name="Beeman R.W."/>
            <person name="Lorenzen M."/>
            <person name="Tomoyasu Y."/>
            <person name="Miller S.C."/>
            <person name="Grossmann D."/>
            <person name="Bucher G."/>
        </authorList>
    </citation>
    <scope>NUCLEOTIDE SEQUENCE [LARGE SCALE GENOMIC DNA]</scope>
    <source>
        <strain evidence="15 16">Georgia GA2</strain>
    </source>
</reference>
<keyword evidence="12" id="KW-0119">Carbohydrate metabolism</keyword>
<evidence type="ECO:0000256" key="12">
    <source>
        <dbReference type="ARBA" id="ARBA00023277"/>
    </source>
</evidence>
<keyword evidence="10" id="KW-0597">Phosphoprotein</keyword>
<keyword evidence="9" id="KW-0963">Cytoplasm</keyword>
<dbReference type="InterPro" id="IPR014718">
    <property type="entry name" value="GH-type_carb-bd"/>
</dbReference>
<comment type="pathway">
    <text evidence="4">Carbohydrate metabolism; galactose metabolism.</text>
</comment>
<dbReference type="EMBL" id="KQ971307">
    <property type="protein sequence ID" value="KYB29856.1"/>
    <property type="molecule type" value="Genomic_DNA"/>
</dbReference>